<evidence type="ECO:0000256" key="6">
    <source>
        <dbReference type="ARBA" id="ARBA00022989"/>
    </source>
</evidence>
<dbReference type="CDD" id="cd19990">
    <property type="entry name" value="PBP1_GABAb_receptor_plant"/>
    <property type="match status" value="1"/>
</dbReference>
<name>A0AA88VKF7_9ASTE</name>
<evidence type="ECO:0000256" key="2">
    <source>
        <dbReference type="ARBA" id="ARBA00008685"/>
    </source>
</evidence>
<keyword evidence="4 15" id="KW-0812">Transmembrane</keyword>
<evidence type="ECO:0000256" key="3">
    <source>
        <dbReference type="ARBA" id="ARBA00022448"/>
    </source>
</evidence>
<evidence type="ECO:0000256" key="11">
    <source>
        <dbReference type="ARBA" id="ARBA00023286"/>
    </source>
</evidence>
<evidence type="ECO:0000256" key="15">
    <source>
        <dbReference type="SAM" id="Phobius"/>
    </source>
</evidence>
<dbReference type="EMBL" id="JAVXUP010001524">
    <property type="protein sequence ID" value="KAK3010631.1"/>
    <property type="molecule type" value="Genomic_DNA"/>
</dbReference>
<dbReference type="Gene3D" id="1.10.287.70">
    <property type="match status" value="1"/>
</dbReference>
<feature type="compositionally biased region" description="Polar residues" evidence="14">
    <location>
        <begin position="1021"/>
        <end position="1036"/>
    </location>
</feature>
<evidence type="ECO:0000256" key="5">
    <source>
        <dbReference type="ARBA" id="ARBA00022729"/>
    </source>
</evidence>
<reference evidence="18" key="1">
    <citation type="submission" date="2022-12" db="EMBL/GenBank/DDBJ databases">
        <title>Draft genome assemblies for two species of Escallonia (Escalloniales).</title>
        <authorList>
            <person name="Chanderbali A."/>
            <person name="Dervinis C."/>
            <person name="Anghel I."/>
            <person name="Soltis D."/>
            <person name="Soltis P."/>
            <person name="Zapata F."/>
        </authorList>
    </citation>
    <scope>NUCLEOTIDE SEQUENCE</scope>
    <source>
        <strain evidence="18">UCBG64.0493</strain>
        <tissue evidence="18">Leaf</tissue>
    </source>
</reference>
<evidence type="ECO:0000256" key="14">
    <source>
        <dbReference type="SAM" id="MobiDB-lite"/>
    </source>
</evidence>
<keyword evidence="12" id="KW-0407">Ion channel</keyword>
<dbReference type="PANTHER" id="PTHR18966">
    <property type="entry name" value="IONOTROPIC GLUTAMATE RECEPTOR"/>
    <property type="match status" value="1"/>
</dbReference>
<dbReference type="AlphaFoldDB" id="A0AA88VKF7"/>
<dbReference type="InterPro" id="IPR044440">
    <property type="entry name" value="GABAb_receptor_plant_PBP1"/>
</dbReference>
<evidence type="ECO:0000256" key="10">
    <source>
        <dbReference type="ARBA" id="ARBA00023180"/>
    </source>
</evidence>
<evidence type="ECO:0000256" key="1">
    <source>
        <dbReference type="ARBA" id="ARBA00004141"/>
    </source>
</evidence>
<comment type="subcellular location">
    <subcellularLocation>
        <location evidence="1">Membrane</location>
        <topology evidence="1">Multi-pass membrane protein</topology>
    </subcellularLocation>
</comment>
<keyword evidence="3" id="KW-0813">Transport</keyword>
<feature type="transmembrane region" description="Helical" evidence="15">
    <location>
        <begin position="588"/>
        <end position="608"/>
    </location>
</feature>
<keyword evidence="7" id="KW-0406">Ion transport</keyword>
<evidence type="ECO:0000313" key="18">
    <source>
        <dbReference type="EMBL" id="KAK3010631.1"/>
    </source>
</evidence>
<feature type="transmembrane region" description="Helical" evidence="15">
    <location>
        <begin position="755"/>
        <end position="779"/>
    </location>
</feature>
<gene>
    <name evidence="18" type="ORF">RJ639_012334</name>
</gene>
<dbReference type="InterPro" id="IPR001320">
    <property type="entry name" value="Iontro_rcpt_C"/>
</dbReference>
<evidence type="ECO:0000313" key="19">
    <source>
        <dbReference type="Proteomes" id="UP001188597"/>
    </source>
</evidence>
<keyword evidence="9" id="KW-0675">Receptor</keyword>
<evidence type="ECO:0000259" key="17">
    <source>
        <dbReference type="SMART" id="SM00079"/>
    </source>
</evidence>
<dbReference type="PRINTS" id="PR01176">
    <property type="entry name" value="GABABRECEPTR"/>
</dbReference>
<feature type="transmembrane region" description="Helical" evidence="15">
    <location>
        <begin position="935"/>
        <end position="955"/>
    </location>
</feature>
<dbReference type="Gene3D" id="3.40.50.2300">
    <property type="match status" value="2"/>
</dbReference>
<dbReference type="FunFam" id="3.40.190.10:FF:000054">
    <property type="entry name" value="Glutamate receptor"/>
    <property type="match status" value="1"/>
</dbReference>
<keyword evidence="13" id="KW-1015">Disulfide bond</keyword>
<proteinExistence type="inferred from homology"/>
<dbReference type="FunFam" id="3.40.190.10:FF:000175">
    <property type="entry name" value="Glutamate receptor"/>
    <property type="match status" value="1"/>
</dbReference>
<feature type="chain" id="PRO_5041743397" description="Ionotropic glutamate receptor C-terminal domain-containing protein" evidence="16">
    <location>
        <begin position="19"/>
        <end position="1036"/>
    </location>
</feature>
<keyword evidence="8 15" id="KW-0472">Membrane</keyword>
<sequence length="1036" mass="113928">MNVTRLFLLFLLYFGVLSHGFNGNVSSRPAVVNIGAIFTVDSTIGRVAKIAIEAAVNDVNSNSRILPGTKLNVQIQNSNCSGFLGMVGAMQFMETDIVAIIGPQSSVVAHIITQVANELQVPLLSFAATDPTLSSLQFPFFVRMTQSDLYQMTAIADIIDHYGWKDVIAIFLDDDYGRNGVAALDDELARRRCKISYKVGLPPGPDVSRGEVMDILVKVAVMESRVIVLHAYPSLGFLVYSVARYLGMMGDGYVWIATDWLSSALDSSSPLSPERMDSLQGVLVLRQHTPDSDRKKEFLSRWNKLAGGSFGLNSYALCAYDSVWLVAHAIDSFFNEGGVISFSNDSRLSTGEAGNLHLESMSIFDGGKLLLKNILQSDVVGLTGPIKFGSDRSLVLPAYDVINVIGTGIRRVGYWSNYSGLSTLPPEALYSKPPNRSSANQQLYSVVWPGETVIKPRGWVFPNNGKLLRIAVPNRASYREFVSQVRGTNIFKGFCIDVFTAAVNLLPYAVPYQFIPYGDGRENPSYKELVTLVSTGFFDGAVGDIAIVTNRTRIVDFTQPYAASGLVVVAPFRKLNTGAWAFLRPFSALMWGVTAAFFLIVGIVVWILEHRTNDEFRGPPKKQLITILWKLPFPEMNSSIPSNPMPAADTVSGFNFGSSVEVTSLLRTQWLNLAMPEVGDGVPELRICNEQMKQQQLPAQLSSVSSGVAEFISCPSCVILFLEPWMLDVPRVMHDGLQISLSNHEENTVSTLGRFVLLIWLFVVLIVNSSYTASLTSILTVQQLSSPIKGVETLKQSDDPIGYQVGSFAEHYLIEEIGISKSRLLALGSPEAYADALQRGPKNGGVAAVVDERPYVELFLSSQCKFRIVGQEFTKSGWGFAFPRDSPLAVDLSTAILALSENGDLQRIHDKWLIRSSCSSDSAEIESDRLHLKSFWGLFLICGIACVIALFIYFLQIMQQFRNAAHAESVSDGQRSSHSRRIQTLLSVIDEKKDHSKREGKRTKMDRSTSGDSKDCELGSNPKSKQAQMSPESNVN</sequence>
<evidence type="ECO:0000256" key="12">
    <source>
        <dbReference type="ARBA" id="ARBA00023303"/>
    </source>
</evidence>
<comment type="caution">
    <text evidence="18">The sequence shown here is derived from an EMBL/GenBank/DDBJ whole genome shotgun (WGS) entry which is preliminary data.</text>
</comment>
<dbReference type="SMART" id="SM00079">
    <property type="entry name" value="PBPe"/>
    <property type="match status" value="1"/>
</dbReference>
<dbReference type="FunFam" id="3.40.50.2300:FF:000081">
    <property type="entry name" value="Glutamate receptor"/>
    <property type="match status" value="1"/>
</dbReference>
<evidence type="ECO:0000256" key="8">
    <source>
        <dbReference type="ARBA" id="ARBA00023136"/>
    </source>
</evidence>
<keyword evidence="10" id="KW-0325">Glycoprotein</keyword>
<keyword evidence="11" id="KW-1071">Ligand-gated ion channel</keyword>
<dbReference type="Pfam" id="PF00060">
    <property type="entry name" value="Lig_chan"/>
    <property type="match status" value="1"/>
</dbReference>
<dbReference type="SUPFAM" id="SSF53850">
    <property type="entry name" value="Periplasmic binding protein-like II"/>
    <property type="match status" value="1"/>
</dbReference>
<dbReference type="InterPro" id="IPR001828">
    <property type="entry name" value="ANF_lig-bd_rcpt"/>
</dbReference>
<dbReference type="InterPro" id="IPR028082">
    <property type="entry name" value="Peripla_BP_I"/>
</dbReference>
<keyword evidence="6 15" id="KW-1133">Transmembrane helix</keyword>
<dbReference type="Gene3D" id="3.40.190.10">
    <property type="entry name" value="Periplasmic binding protein-like II"/>
    <property type="match status" value="3"/>
</dbReference>
<dbReference type="InterPro" id="IPR017103">
    <property type="entry name" value="Iontropic_Glu_rcpt_pln"/>
</dbReference>
<organism evidence="18 19">
    <name type="scientific">Escallonia herrerae</name>
    <dbReference type="NCBI Taxonomy" id="1293975"/>
    <lineage>
        <taxon>Eukaryota</taxon>
        <taxon>Viridiplantae</taxon>
        <taxon>Streptophyta</taxon>
        <taxon>Embryophyta</taxon>
        <taxon>Tracheophyta</taxon>
        <taxon>Spermatophyta</taxon>
        <taxon>Magnoliopsida</taxon>
        <taxon>eudicotyledons</taxon>
        <taxon>Gunneridae</taxon>
        <taxon>Pentapetalae</taxon>
        <taxon>asterids</taxon>
        <taxon>campanulids</taxon>
        <taxon>Escalloniales</taxon>
        <taxon>Escalloniaceae</taxon>
        <taxon>Escallonia</taxon>
    </lineage>
</organism>
<dbReference type="PIRSF" id="PIRSF037090">
    <property type="entry name" value="Iontro_Glu-like_rcpt_pln"/>
    <property type="match status" value="1"/>
</dbReference>
<dbReference type="SUPFAM" id="SSF53822">
    <property type="entry name" value="Periplasmic binding protein-like I"/>
    <property type="match status" value="1"/>
</dbReference>
<feature type="region of interest" description="Disordered" evidence="14">
    <location>
        <begin position="989"/>
        <end position="1036"/>
    </location>
</feature>
<evidence type="ECO:0000256" key="7">
    <source>
        <dbReference type="ARBA" id="ARBA00023065"/>
    </source>
</evidence>
<accession>A0AA88VKF7</accession>
<feature type="domain" description="Ionotropic glutamate receptor C-terminal" evidence="17">
    <location>
        <begin position="469"/>
        <end position="915"/>
    </location>
</feature>
<protein>
    <recommendedName>
        <fullName evidence="17">Ionotropic glutamate receptor C-terminal domain-containing protein</fullName>
    </recommendedName>
</protein>
<feature type="signal peptide" evidence="16">
    <location>
        <begin position="1"/>
        <end position="18"/>
    </location>
</feature>
<dbReference type="Proteomes" id="UP001188597">
    <property type="component" value="Unassembled WGS sequence"/>
</dbReference>
<feature type="compositionally biased region" description="Basic and acidic residues" evidence="14">
    <location>
        <begin position="989"/>
        <end position="1017"/>
    </location>
</feature>
<evidence type="ECO:0000256" key="13">
    <source>
        <dbReference type="PIRSR" id="PIRSR037090-50"/>
    </source>
</evidence>
<dbReference type="Pfam" id="PF01094">
    <property type="entry name" value="ANF_receptor"/>
    <property type="match status" value="1"/>
</dbReference>
<feature type="disulfide bond" evidence="13">
    <location>
        <begin position="864"/>
        <end position="918"/>
    </location>
</feature>
<keyword evidence="5 16" id="KW-0732">Signal</keyword>
<keyword evidence="19" id="KW-1185">Reference proteome</keyword>
<evidence type="ECO:0000256" key="16">
    <source>
        <dbReference type="SAM" id="SignalP"/>
    </source>
</evidence>
<evidence type="ECO:0000256" key="9">
    <source>
        <dbReference type="ARBA" id="ARBA00023170"/>
    </source>
</evidence>
<evidence type="ECO:0000256" key="4">
    <source>
        <dbReference type="ARBA" id="ARBA00022692"/>
    </source>
</evidence>
<dbReference type="GO" id="GO:0015276">
    <property type="term" value="F:ligand-gated monoatomic ion channel activity"/>
    <property type="evidence" value="ECO:0007669"/>
    <property type="project" value="InterPro"/>
</dbReference>
<dbReference type="GO" id="GO:0016020">
    <property type="term" value="C:membrane"/>
    <property type="evidence" value="ECO:0007669"/>
    <property type="project" value="UniProtKB-SubCell"/>
</dbReference>
<comment type="similarity">
    <text evidence="2">Belongs to the glutamate-gated ion channel (TC 1.A.10.1) family.</text>
</comment>
<dbReference type="InterPro" id="IPR015683">
    <property type="entry name" value="Ionotropic_Glu_rcpt"/>
</dbReference>